<dbReference type="AlphaFoldDB" id="A0A168LGG3"/>
<evidence type="ECO:0000313" key="1">
    <source>
        <dbReference type="EMBL" id="SAL96737.1"/>
    </source>
</evidence>
<dbReference type="InParanoid" id="A0A168LGG3"/>
<dbReference type="EMBL" id="LT551165">
    <property type="protein sequence ID" value="SAL96737.1"/>
    <property type="molecule type" value="Genomic_DNA"/>
</dbReference>
<proteinExistence type="predicted"/>
<accession>A0A168LGG3</accession>
<dbReference type="Proteomes" id="UP000078561">
    <property type="component" value="Unassembled WGS sequence"/>
</dbReference>
<protein>
    <submittedName>
        <fullName evidence="1">Uncharacterized protein</fullName>
    </submittedName>
</protein>
<name>A0A168LGG3_ABSGL</name>
<organism evidence="1">
    <name type="scientific">Absidia glauca</name>
    <name type="common">Pin mould</name>
    <dbReference type="NCBI Taxonomy" id="4829"/>
    <lineage>
        <taxon>Eukaryota</taxon>
        <taxon>Fungi</taxon>
        <taxon>Fungi incertae sedis</taxon>
        <taxon>Mucoromycota</taxon>
        <taxon>Mucoromycotina</taxon>
        <taxon>Mucoromycetes</taxon>
        <taxon>Mucorales</taxon>
        <taxon>Cunninghamellaceae</taxon>
        <taxon>Absidia</taxon>
    </lineage>
</organism>
<keyword evidence="2" id="KW-1185">Reference proteome</keyword>
<gene>
    <name evidence="1" type="primary">ABSGL_02153.1 scaffold 2596</name>
</gene>
<reference evidence="1" key="1">
    <citation type="submission" date="2016-04" db="EMBL/GenBank/DDBJ databases">
        <authorList>
            <person name="Evans L.H."/>
            <person name="Alamgir A."/>
            <person name="Owens N."/>
            <person name="Weber N.D."/>
            <person name="Virtaneva K."/>
            <person name="Barbian K."/>
            <person name="Babar A."/>
            <person name="Rosenke K."/>
        </authorList>
    </citation>
    <scope>NUCLEOTIDE SEQUENCE [LARGE SCALE GENOMIC DNA]</scope>
    <source>
        <strain evidence="1">CBS 101.48</strain>
    </source>
</reference>
<sequence length="103" mass="11479">MQRNSSSSSSMGGRYSRTIYEAIVYQRYLYDPPQPCPRHHGNKDRSSIKKGALALKIADPAMGCICLTLAAAIQFEPDLGSLPRKTKPLSLYQLTAGCREWNM</sequence>
<evidence type="ECO:0000313" key="2">
    <source>
        <dbReference type="Proteomes" id="UP000078561"/>
    </source>
</evidence>